<gene>
    <name evidence="1" type="ORF">FKW44_019647</name>
</gene>
<name>A0A7T8GW61_CALRO</name>
<dbReference type="AlphaFoldDB" id="A0A7T8GW61"/>
<evidence type="ECO:0000313" key="2">
    <source>
        <dbReference type="Proteomes" id="UP000595437"/>
    </source>
</evidence>
<proteinExistence type="predicted"/>
<dbReference type="Proteomes" id="UP000595437">
    <property type="component" value="Chromosome 14"/>
</dbReference>
<dbReference type="EMBL" id="CP045903">
    <property type="protein sequence ID" value="QQP38928.1"/>
    <property type="molecule type" value="Genomic_DNA"/>
</dbReference>
<organism evidence="1 2">
    <name type="scientific">Caligus rogercresseyi</name>
    <name type="common">Sea louse</name>
    <dbReference type="NCBI Taxonomy" id="217165"/>
    <lineage>
        <taxon>Eukaryota</taxon>
        <taxon>Metazoa</taxon>
        <taxon>Ecdysozoa</taxon>
        <taxon>Arthropoda</taxon>
        <taxon>Crustacea</taxon>
        <taxon>Multicrustacea</taxon>
        <taxon>Hexanauplia</taxon>
        <taxon>Copepoda</taxon>
        <taxon>Siphonostomatoida</taxon>
        <taxon>Caligidae</taxon>
        <taxon>Caligus</taxon>
    </lineage>
</organism>
<evidence type="ECO:0000313" key="1">
    <source>
        <dbReference type="EMBL" id="QQP38928.1"/>
    </source>
</evidence>
<reference evidence="2" key="1">
    <citation type="submission" date="2021-01" db="EMBL/GenBank/DDBJ databases">
        <title>Caligus Genome Assembly.</title>
        <authorList>
            <person name="Gallardo-Escarate C."/>
        </authorList>
    </citation>
    <scope>NUCLEOTIDE SEQUENCE [LARGE SCALE GENOMIC DNA]</scope>
</reference>
<sequence length="82" mass="8623">MFGFGSSFMRSANRHPFGTWKPIVSPKPSSFYNGGAESYGAPQAPIFQQQPAPIAALVGTASYNNNGATGNGPHGINFDDCD</sequence>
<keyword evidence="2" id="KW-1185">Reference proteome</keyword>
<protein>
    <submittedName>
        <fullName evidence="1">Uncharacterized protein</fullName>
    </submittedName>
</protein>
<feature type="non-terminal residue" evidence="1">
    <location>
        <position position="1"/>
    </location>
</feature>
<accession>A0A7T8GW61</accession>